<proteinExistence type="inferred from homology"/>
<keyword evidence="6" id="KW-1185">Reference proteome</keyword>
<dbReference type="RefSeq" id="WP_146623848.1">
    <property type="nucleotide sequence ID" value="NZ_BJCC01000032.1"/>
</dbReference>
<dbReference type="GO" id="GO:0051287">
    <property type="term" value="F:NAD binding"/>
    <property type="evidence" value="ECO:0007669"/>
    <property type="project" value="InterPro"/>
</dbReference>
<evidence type="ECO:0000256" key="2">
    <source>
        <dbReference type="ARBA" id="ARBA00023002"/>
    </source>
</evidence>
<dbReference type="InterPro" id="IPR036291">
    <property type="entry name" value="NAD(P)-bd_dom_sf"/>
</dbReference>
<accession>A0A4P5PFC8</accession>
<dbReference type="EMBL" id="BJCC01000032">
    <property type="protein sequence ID" value="GCF95454.1"/>
    <property type="molecule type" value="Genomic_DNA"/>
</dbReference>
<name>A0A4P5PFC8_9ENTE</name>
<dbReference type="GO" id="GO:0016616">
    <property type="term" value="F:oxidoreductase activity, acting on the CH-OH group of donors, NAD or NADP as acceptor"/>
    <property type="evidence" value="ECO:0007669"/>
    <property type="project" value="InterPro"/>
</dbReference>
<sequence>MKVLITPRGFAAYGLDYVEKMKKAGLEIHYNDTGLAYSPEKFAELAKDADAIIVGVDKMDRALIDQCPKLKVICKFGVGTDNIDVAYAESKKIYVGRTIGSNSNAVAEHVMSFIYCESKNLWPTIREVKNHRWEKPTGFEVREKVLGIIGFGAIGKHLAKQAVGVGMTVQINDVFDISTEVLDEYQVEKVELGHLLESSDYISLHLPLINDTKNLISTKEFKKMKTNACLLNAARGGIVDEQALYQALKTGEIRSACFDVFSTEPPAEDEPLLELDNFLLTSHTAARTVESEKRTCEYSSSIIMEQLQGLTQS</sequence>
<organism evidence="5 6">
    <name type="scientific">Enterococcus florum</name>
    <dbReference type="NCBI Taxonomy" id="2480627"/>
    <lineage>
        <taxon>Bacteria</taxon>
        <taxon>Bacillati</taxon>
        <taxon>Bacillota</taxon>
        <taxon>Bacilli</taxon>
        <taxon>Lactobacillales</taxon>
        <taxon>Enterococcaceae</taxon>
        <taxon>Enterococcus</taxon>
    </lineage>
</organism>
<dbReference type="PANTHER" id="PTHR43761">
    <property type="entry name" value="D-ISOMER SPECIFIC 2-HYDROXYACID DEHYDROGENASE FAMILY PROTEIN (AFU_ORTHOLOGUE AFUA_1G13630)"/>
    <property type="match status" value="1"/>
</dbReference>
<evidence type="ECO:0000256" key="3">
    <source>
        <dbReference type="ARBA" id="ARBA00023027"/>
    </source>
</evidence>
<dbReference type="Pfam" id="PF02826">
    <property type="entry name" value="2-Hacid_dh_C"/>
    <property type="match status" value="1"/>
</dbReference>
<dbReference type="SUPFAM" id="SSF52283">
    <property type="entry name" value="Formate/glycerate dehydrogenase catalytic domain-like"/>
    <property type="match status" value="1"/>
</dbReference>
<comment type="caution">
    <text evidence="5">The sequence shown here is derived from an EMBL/GenBank/DDBJ whole genome shotgun (WGS) entry which is preliminary data.</text>
</comment>
<feature type="domain" description="D-isomer specific 2-hydroxyacid dehydrogenase NAD-binding" evidence="4">
    <location>
        <begin position="118"/>
        <end position="285"/>
    </location>
</feature>
<dbReference type="InterPro" id="IPR029753">
    <property type="entry name" value="D-isomer_DH_CS"/>
</dbReference>
<protein>
    <submittedName>
        <fullName evidence="5">2-hydroxyacid dehydrogenase</fullName>
    </submittedName>
</protein>
<keyword evidence="3" id="KW-0520">NAD</keyword>
<evidence type="ECO:0000256" key="1">
    <source>
        <dbReference type="ARBA" id="ARBA00005854"/>
    </source>
</evidence>
<evidence type="ECO:0000259" key="4">
    <source>
        <dbReference type="Pfam" id="PF02826"/>
    </source>
</evidence>
<keyword evidence="2" id="KW-0560">Oxidoreductase</keyword>
<dbReference type="SUPFAM" id="SSF51735">
    <property type="entry name" value="NAD(P)-binding Rossmann-fold domains"/>
    <property type="match status" value="1"/>
</dbReference>
<dbReference type="Gene3D" id="3.40.50.720">
    <property type="entry name" value="NAD(P)-binding Rossmann-like Domain"/>
    <property type="match status" value="2"/>
</dbReference>
<dbReference type="CDD" id="cd12172">
    <property type="entry name" value="PGDH_like_2"/>
    <property type="match status" value="1"/>
</dbReference>
<reference evidence="6" key="1">
    <citation type="submission" date="2019-02" db="EMBL/GenBank/DDBJ databases">
        <title>Draft genome sequence of Enterococcus sp. Gos25-1.</title>
        <authorList>
            <person name="Tanaka N."/>
            <person name="Shiwa Y."/>
            <person name="Fujita N."/>
        </authorList>
    </citation>
    <scope>NUCLEOTIDE SEQUENCE [LARGE SCALE GENOMIC DNA]</scope>
    <source>
        <strain evidence="6">Gos25-1</strain>
    </source>
</reference>
<dbReference type="PROSITE" id="PS00671">
    <property type="entry name" value="D_2_HYDROXYACID_DH_3"/>
    <property type="match status" value="1"/>
</dbReference>
<dbReference type="InterPro" id="IPR050418">
    <property type="entry name" value="D-iso_2-hydroxyacid_DH_PdxB"/>
</dbReference>
<dbReference type="OrthoDB" id="9805416at2"/>
<evidence type="ECO:0000313" key="5">
    <source>
        <dbReference type="EMBL" id="GCF95454.1"/>
    </source>
</evidence>
<dbReference type="Proteomes" id="UP000290567">
    <property type="component" value="Unassembled WGS sequence"/>
</dbReference>
<dbReference type="PANTHER" id="PTHR43761:SF1">
    <property type="entry name" value="D-ISOMER SPECIFIC 2-HYDROXYACID DEHYDROGENASE CATALYTIC DOMAIN-CONTAINING PROTEIN-RELATED"/>
    <property type="match status" value="1"/>
</dbReference>
<dbReference type="InterPro" id="IPR006140">
    <property type="entry name" value="D-isomer_DH_NAD-bd"/>
</dbReference>
<evidence type="ECO:0000313" key="6">
    <source>
        <dbReference type="Proteomes" id="UP000290567"/>
    </source>
</evidence>
<comment type="similarity">
    <text evidence="1">Belongs to the D-isomer specific 2-hydroxyacid dehydrogenase family.</text>
</comment>
<dbReference type="AlphaFoldDB" id="A0A4P5PFC8"/>
<gene>
    <name evidence="5" type="ORF">NRIC_33450</name>
</gene>